<evidence type="ECO:0000313" key="4">
    <source>
        <dbReference type="Proteomes" id="UP000472267"/>
    </source>
</evidence>
<feature type="region of interest" description="Disordered" evidence="2">
    <location>
        <begin position="898"/>
        <end position="919"/>
    </location>
</feature>
<feature type="region of interest" description="Disordered" evidence="2">
    <location>
        <begin position="981"/>
        <end position="1037"/>
    </location>
</feature>
<accession>A0A672GVN8</accession>
<keyword evidence="1" id="KW-0175">Coiled coil</keyword>
<dbReference type="PANTHER" id="PTHR22028:SF4">
    <property type="entry name" value="PROTEIN SFI1 HOMOLOG"/>
    <property type="match status" value="1"/>
</dbReference>
<reference evidence="3" key="3">
    <citation type="submission" date="2025-09" db="UniProtKB">
        <authorList>
            <consortium name="Ensembl"/>
        </authorList>
    </citation>
    <scope>IDENTIFICATION</scope>
</reference>
<dbReference type="InParanoid" id="A0A672GVN8"/>
<reference evidence="3" key="1">
    <citation type="submission" date="2019-06" db="EMBL/GenBank/DDBJ databases">
        <authorList>
            <consortium name="Wellcome Sanger Institute Data Sharing"/>
        </authorList>
    </citation>
    <scope>NUCLEOTIDE SEQUENCE [LARGE SCALE GENOMIC DNA]</scope>
</reference>
<feature type="compositionally biased region" description="Polar residues" evidence="2">
    <location>
        <begin position="1001"/>
        <end position="1017"/>
    </location>
</feature>
<feature type="coiled-coil region" evidence="1">
    <location>
        <begin position="1133"/>
        <end position="1164"/>
    </location>
</feature>
<feature type="compositionally biased region" description="Basic and acidic residues" evidence="2">
    <location>
        <begin position="906"/>
        <end position="916"/>
    </location>
</feature>
<protein>
    <recommendedName>
        <fullName evidence="5">Sfi1 spindle body domain-containing protein</fullName>
    </recommendedName>
</protein>
<dbReference type="GeneID" id="115388260"/>
<dbReference type="PANTHER" id="PTHR22028">
    <property type="entry name" value="SFI1 SPINDLE BODY DOMAIN-CONTAINING PROTEIN-RELATED"/>
    <property type="match status" value="1"/>
</dbReference>
<dbReference type="OrthoDB" id="195843at2759"/>
<feature type="region of interest" description="Disordered" evidence="2">
    <location>
        <begin position="1"/>
        <end position="25"/>
    </location>
</feature>
<dbReference type="RefSeq" id="XP_029947176.1">
    <property type="nucleotide sequence ID" value="XM_030091316.1"/>
</dbReference>
<dbReference type="AlphaFoldDB" id="A0A672GVN8"/>
<evidence type="ECO:0000256" key="1">
    <source>
        <dbReference type="SAM" id="Coils"/>
    </source>
</evidence>
<sequence length="1196" mass="143703">MQSNARKTGGVRQRPSCVTSGGERKQVRKVQIRKIPYRVGYSWNKGGRLKELRIRHLARKFLKIWMRNTFGRVLPHEAKSHHSNVVLRQVFHAWKDEWWTSRREWTVTMRADCHYRYYLYCWTFQRWQKFVSLQKEKKTKVQKAQSFADKRQMRLVWDRWKVFTEMKRMKNRILQLALEQKRLSTIHSVWTSWQTRLQQRRQFQVLENQVLKQRALTSQRLAWTRWKEKHAATCHQKEKESIAALHFNLKLKRRTLNQWMEYISHCQTKRKIRGVAHHASCMRLVRSCWSKWRTAVYLKQSEDARLHAAGQLAMQSAQQKALVHWKAYVNLCRGEAERNQTAAQHHRRRLLRAGLQGLSSNVAFNKTQRLNNNMAFQHWQQMMTQKYWKLWQDRLEEAEDQNFKWLAEMAQKNYRFSLLRCCLQHWRRRLAERRHMQALELRADTWFAEQTLPRCLRLWVEFTQKKRLHEHRKLKAEVFSRQWRYSWVFYTWWGRFEKRKEEMLSERMAILHEERGIVQRAWARWRQRTQQQIQEVEKLQASHHFYKHRLLQKTVMQWRENSTEIRDRRNRELQAYHQRDLFLLRSSVEKWKKFVQRQRDKKSRLKEIQHYNDVRLLKQSFVAWKKHHLQMSQICDRAEELHRQQTQRFLRNALTVWRENAALLADVRIKQQHAQNHFERVHQLKVLLAWREATTRAVSKRHQQEEAVSRAQTSANQVRLLLSFRQWREQTKEARRERMCMERARQHHNSELISKTLKAWNEYRHQQQKKKVMKRQGNLLVRLKVQQTYFEEWRVKLQHRRREAQQTERALWHWSLALQAKVLYGWRLCVTEQRREREEAARAAQVCRDQLLQEGVTRILTYAAHMNTLTTSLTQYSQEQRLRRVHRAVKRCATHWKQRALRKPRKEPEAEKELPKKSVTFCLPPPSSFSSSVSAEQEAVEGVLETLLVTRRPRRQPRRCTELFESSLFKDKSLNQSSIASLDEAPKPSELSDVSQKDQRPVSSGLSVPATHQSSLLSKAPPSERRSATLDSPQEDQDFLLPPSAFMATGTQKTLGKCNLSGPADAPFMPFAQFDYSFEHHSSICPETDPAAALMRELISIQEDMKSFQQSRRQLRAWRKLQEILQSWLQTSGKDEEVEKNAVCQELKELEQRINTLSAELEKQKPWMLKQAERVGHLQSVLHAPETDSSDSVWTT</sequence>
<gene>
    <name evidence="3" type="primary">sfi1</name>
</gene>
<proteinExistence type="predicted"/>
<evidence type="ECO:0000313" key="3">
    <source>
        <dbReference type="Ensembl" id="ENSSFAP00005022773.1"/>
    </source>
</evidence>
<organism evidence="3 4">
    <name type="scientific">Salarias fasciatus</name>
    <name type="common">Jewelled blenny</name>
    <name type="synonym">Blennius fasciatus</name>
    <dbReference type="NCBI Taxonomy" id="181472"/>
    <lineage>
        <taxon>Eukaryota</taxon>
        <taxon>Metazoa</taxon>
        <taxon>Chordata</taxon>
        <taxon>Craniata</taxon>
        <taxon>Vertebrata</taxon>
        <taxon>Euteleostomi</taxon>
        <taxon>Actinopterygii</taxon>
        <taxon>Neopterygii</taxon>
        <taxon>Teleostei</taxon>
        <taxon>Neoteleostei</taxon>
        <taxon>Acanthomorphata</taxon>
        <taxon>Ovalentaria</taxon>
        <taxon>Blenniimorphae</taxon>
        <taxon>Blenniiformes</taxon>
        <taxon>Blennioidei</taxon>
        <taxon>Blenniidae</taxon>
        <taxon>Salariinae</taxon>
        <taxon>Salarias</taxon>
    </lineage>
</organism>
<reference evidence="3" key="2">
    <citation type="submission" date="2025-08" db="UniProtKB">
        <authorList>
            <consortium name="Ensembl"/>
        </authorList>
    </citation>
    <scope>IDENTIFICATION</scope>
</reference>
<keyword evidence="4" id="KW-1185">Reference proteome</keyword>
<evidence type="ECO:0000256" key="2">
    <source>
        <dbReference type="SAM" id="MobiDB-lite"/>
    </source>
</evidence>
<dbReference type="Proteomes" id="UP000472267">
    <property type="component" value="Chromosome 5"/>
</dbReference>
<evidence type="ECO:0008006" key="5">
    <source>
        <dbReference type="Google" id="ProtNLM"/>
    </source>
</evidence>
<dbReference type="Ensembl" id="ENSSFAT00005023716.1">
    <property type="protein sequence ID" value="ENSSFAP00005022773.1"/>
    <property type="gene ID" value="ENSSFAG00005011809.1"/>
</dbReference>
<dbReference type="OMA" id="RCENNEE"/>
<name>A0A672GVN8_SALFA</name>
<dbReference type="GO" id="GO:0019902">
    <property type="term" value="F:phosphatase binding"/>
    <property type="evidence" value="ECO:0007669"/>
    <property type="project" value="TreeGrafter"/>
</dbReference>
<dbReference type="CTD" id="9814"/>
<dbReference type="InterPro" id="IPR052270">
    <property type="entry name" value="CACF_protein"/>
</dbReference>